<evidence type="ECO:0000313" key="3">
    <source>
        <dbReference type="Proteomes" id="UP001164459"/>
    </source>
</evidence>
<reference evidence="2" key="1">
    <citation type="submission" date="2022-11" db="EMBL/GenBank/DDBJ databases">
        <title>Minimal conservation of predation-associated metabolite biosynthetic gene clusters underscores biosynthetic potential of Myxococcota including descriptions for ten novel species: Archangium lansinium sp. nov., Myxococcus landrumus sp. nov., Nannocystis bai.</title>
        <authorList>
            <person name="Ahearne A."/>
            <person name="Stevens C."/>
            <person name="Dowd S."/>
        </authorList>
    </citation>
    <scope>NUCLEOTIDE SEQUENCE</scope>
    <source>
        <strain evidence="2">Fl3</strain>
    </source>
</reference>
<dbReference type="EMBL" id="CP114040">
    <property type="protein sequence ID" value="WAS91915.1"/>
    <property type="molecule type" value="Genomic_DNA"/>
</dbReference>
<proteinExistence type="predicted"/>
<dbReference type="RefSeq" id="WP_269034269.1">
    <property type="nucleotide sequence ID" value="NZ_CP114040.1"/>
</dbReference>
<gene>
    <name evidence="2" type="ORF">O0S08_37510</name>
</gene>
<evidence type="ECO:0000256" key="1">
    <source>
        <dbReference type="SAM" id="MobiDB-lite"/>
    </source>
</evidence>
<accession>A0ABY7GYF0</accession>
<feature type="compositionally biased region" description="Polar residues" evidence="1">
    <location>
        <begin position="1"/>
        <end position="14"/>
    </location>
</feature>
<keyword evidence="3" id="KW-1185">Reference proteome</keyword>
<protein>
    <submittedName>
        <fullName evidence="2">Uncharacterized protein</fullName>
    </submittedName>
</protein>
<dbReference type="Proteomes" id="UP001164459">
    <property type="component" value="Chromosome"/>
</dbReference>
<organism evidence="2 3">
    <name type="scientific">Nannocystis punicea</name>
    <dbReference type="NCBI Taxonomy" id="2995304"/>
    <lineage>
        <taxon>Bacteria</taxon>
        <taxon>Pseudomonadati</taxon>
        <taxon>Myxococcota</taxon>
        <taxon>Polyangia</taxon>
        <taxon>Nannocystales</taxon>
        <taxon>Nannocystaceae</taxon>
        <taxon>Nannocystis</taxon>
    </lineage>
</organism>
<name>A0ABY7GYF0_9BACT</name>
<evidence type="ECO:0000313" key="2">
    <source>
        <dbReference type="EMBL" id="WAS91915.1"/>
    </source>
</evidence>
<feature type="region of interest" description="Disordered" evidence="1">
    <location>
        <begin position="1"/>
        <end position="24"/>
    </location>
</feature>
<sequence length="106" mass="11613">MRRSATWNGSNIKASRSGEFGRGPSAYGPLVLLPVDAAVRRYFDEVDEPIARHMEGDRAGVGLVYMDQQAGEHARDLLCVAKNSPFSRYTAASCRGCYASCHCLRS</sequence>